<protein>
    <submittedName>
        <fullName evidence="1">Uncharacterized protein</fullName>
    </submittedName>
</protein>
<evidence type="ECO:0000313" key="2">
    <source>
        <dbReference type="Proteomes" id="UP001234297"/>
    </source>
</evidence>
<organism evidence="1 2">
    <name type="scientific">Persea americana</name>
    <name type="common">Avocado</name>
    <dbReference type="NCBI Taxonomy" id="3435"/>
    <lineage>
        <taxon>Eukaryota</taxon>
        <taxon>Viridiplantae</taxon>
        <taxon>Streptophyta</taxon>
        <taxon>Embryophyta</taxon>
        <taxon>Tracheophyta</taxon>
        <taxon>Spermatophyta</taxon>
        <taxon>Magnoliopsida</taxon>
        <taxon>Magnoliidae</taxon>
        <taxon>Laurales</taxon>
        <taxon>Lauraceae</taxon>
        <taxon>Persea</taxon>
    </lineage>
</organism>
<name>A0ACC2LUK4_PERAE</name>
<keyword evidence="2" id="KW-1185">Reference proteome</keyword>
<reference evidence="1 2" key="1">
    <citation type="journal article" date="2022" name="Hortic Res">
        <title>A haplotype resolved chromosomal level avocado genome allows analysis of novel avocado genes.</title>
        <authorList>
            <person name="Nath O."/>
            <person name="Fletcher S.J."/>
            <person name="Hayward A."/>
            <person name="Shaw L.M."/>
            <person name="Masouleh A.K."/>
            <person name="Furtado A."/>
            <person name="Henry R.J."/>
            <person name="Mitter N."/>
        </authorList>
    </citation>
    <scope>NUCLEOTIDE SEQUENCE [LARGE SCALE GENOMIC DNA]</scope>
    <source>
        <strain evidence="2">cv. Hass</strain>
    </source>
</reference>
<accession>A0ACC2LUK4</accession>
<gene>
    <name evidence="1" type="ORF">MRB53_010986</name>
</gene>
<evidence type="ECO:0000313" key="1">
    <source>
        <dbReference type="EMBL" id="KAJ8636719.1"/>
    </source>
</evidence>
<dbReference type="Proteomes" id="UP001234297">
    <property type="component" value="Chromosome 3"/>
</dbReference>
<sequence length="312" mass="34542">MACTCPFPPHLTVSKLARTQVVVPSSFFSICRRLWKIPRITISISSSNGGFGVGVFPCRARSSHSSELAFSQGPSCIFVGPLETANKELLEALYRQARDAYYSGEPLIVDDMFDKVELKLRLYGSKSVVKYPRCSLRRQSTYADAEEDPSQVLALASVWSFLLTFSSLALLVPTIYTISLAYQDAVNSRLSPSSTTSALEFLTTLNGILFMGLGSLIGYPIALASVRALQGLWRNDLVALKGSCPNCGEEVFAFVQAEQSNQSPHRADCHVCECALEFRTKVEQFISRPGRRRAYGRIYLVPGTGAKRRRWK</sequence>
<comment type="caution">
    <text evidence="1">The sequence shown here is derived from an EMBL/GenBank/DDBJ whole genome shotgun (WGS) entry which is preliminary data.</text>
</comment>
<proteinExistence type="predicted"/>
<dbReference type="EMBL" id="CM056811">
    <property type="protein sequence ID" value="KAJ8636719.1"/>
    <property type="molecule type" value="Genomic_DNA"/>
</dbReference>